<evidence type="ECO:0008006" key="3">
    <source>
        <dbReference type="Google" id="ProtNLM"/>
    </source>
</evidence>
<dbReference type="InterPro" id="IPR027417">
    <property type="entry name" value="P-loop_NTPase"/>
</dbReference>
<organism evidence="1 2">
    <name type="scientific">Streptomyces atratus</name>
    <dbReference type="NCBI Taxonomy" id="1893"/>
    <lineage>
        <taxon>Bacteria</taxon>
        <taxon>Bacillati</taxon>
        <taxon>Actinomycetota</taxon>
        <taxon>Actinomycetes</taxon>
        <taxon>Kitasatosporales</taxon>
        <taxon>Streptomycetaceae</taxon>
        <taxon>Streptomyces</taxon>
    </lineage>
</organism>
<dbReference type="Gene3D" id="3.40.50.300">
    <property type="entry name" value="P-loop containing nucleotide triphosphate hydrolases"/>
    <property type="match status" value="1"/>
</dbReference>
<dbReference type="STRING" id="1893.SAMN02787144_1005130"/>
<dbReference type="OrthoDB" id="5521887at2"/>
<dbReference type="SUPFAM" id="SSF52540">
    <property type="entry name" value="P-loop containing nucleoside triphosphate hydrolases"/>
    <property type="match status" value="1"/>
</dbReference>
<proteinExistence type="predicted"/>
<name>A0A1K1Z3V0_STRAR</name>
<dbReference type="InterPro" id="IPR011990">
    <property type="entry name" value="TPR-like_helical_dom_sf"/>
</dbReference>
<dbReference type="Gene3D" id="1.25.40.10">
    <property type="entry name" value="Tetratricopeptide repeat domain"/>
    <property type="match status" value="1"/>
</dbReference>
<evidence type="ECO:0000313" key="2">
    <source>
        <dbReference type="Proteomes" id="UP000181909"/>
    </source>
</evidence>
<accession>A0A1K1Z3V0</accession>
<dbReference type="RefSeq" id="WP_072485061.1">
    <property type="nucleotide sequence ID" value="NZ_FPJO01000005.1"/>
</dbReference>
<reference evidence="1 2" key="1">
    <citation type="submission" date="2016-11" db="EMBL/GenBank/DDBJ databases">
        <authorList>
            <person name="Jaros S."/>
            <person name="Januszkiewicz K."/>
            <person name="Wedrychowicz H."/>
        </authorList>
    </citation>
    <scope>NUCLEOTIDE SEQUENCE [LARGE SCALE GENOMIC DNA]</scope>
    <source>
        <strain evidence="1 2">OK807</strain>
    </source>
</reference>
<dbReference type="AlphaFoldDB" id="A0A1K1Z3V0"/>
<evidence type="ECO:0000313" key="1">
    <source>
        <dbReference type="EMBL" id="SFX68213.1"/>
    </source>
</evidence>
<gene>
    <name evidence="1" type="ORF">SAMN02787144_1005130</name>
</gene>
<dbReference type="SUPFAM" id="SSF48452">
    <property type="entry name" value="TPR-like"/>
    <property type="match status" value="1"/>
</dbReference>
<sequence length="709" mass="76372">MLDPTSVAAISAVLGAVGSGMANEAGKWAWESTGAAVRRITGREVPAPVAPEERDDVARMVHERLRADPQLASSWTAFAARVGRRAPAPARAARSNLPASIRFFTDRKEAMKQLQREASRRPDGRPRLALVHGPDGMGSSTLAVHFGAQPTRLFPDGQIYADLGGGGGGRDIGTVLRALLRQLRVPDEEMPPGTDELGEFYRHCVADRRLLVVLDHAYSARQVRPFLTSAPGVFTILVARAPFPGIDALRVPVGPLSDKDAERLLTAVTDKSTVAAARATLPSLLQRCGGSPYALRAAAYQLSAPTLPPRRTEADSDPVRGAAEDNYRLLTPESARLYRLMALRAWPAFDAAAAARTTGQDPHATAELLEDLADRMLLEHGAGGTGNGRYHYRHGVRAHAEAAAVREDGIAACSAALARTLSAYADLAASAAHQALPESWRVPAPAEDRAGQRYEDRGAALDALLAEAGNLVEAVRCAEESGDPDTAVRLCRALWPLQLKAGHHEMLLPALRIGTRLADTHRPASPDAGALHAQLAHTLTELKRWEEAETAARAAARAEESAGHKRGHASAVELLGLLRLRQWRYPEAYECFDEAGGILDTMGEGDEGTADLPRARALLERHRGRALRGPGRREEAREKLETALRYFRASGDTYNTARTLTDLAESWLDEENTGAALPLIDGAITTLDGQSAEYQLLYLRQMREACGTG</sequence>
<dbReference type="Proteomes" id="UP000181909">
    <property type="component" value="Unassembled WGS sequence"/>
</dbReference>
<protein>
    <recommendedName>
        <fullName evidence="3">Tetratricopeptide repeat-containing protein</fullName>
    </recommendedName>
</protein>
<dbReference type="EMBL" id="FPJO01000005">
    <property type="protein sequence ID" value="SFX68213.1"/>
    <property type="molecule type" value="Genomic_DNA"/>
</dbReference>